<keyword evidence="2 5" id="KW-0812">Transmembrane</keyword>
<gene>
    <name evidence="6" type="ORF">MES4922_90059</name>
</gene>
<feature type="transmembrane region" description="Helical" evidence="5">
    <location>
        <begin position="75"/>
        <end position="94"/>
    </location>
</feature>
<keyword evidence="4 5" id="KW-0472">Membrane</keyword>
<evidence type="ECO:0000256" key="1">
    <source>
        <dbReference type="ARBA" id="ARBA00004141"/>
    </source>
</evidence>
<sequence length="195" mass="20503">MIPKSGNRFSEKIMLNKKANGRSMTATVNADTGRQRIRTALFLAAAMAATVGSALAFQHLGGYIPCKLCLEQRTPYYIGVPLMLLAALASTLRAPAWLTRGLLAAGGLLMVHGVYLGVYHSGVEWAWWPGPTDCAAAAGPVDTGGKGVLDALDQFVPPTCDKAAVRILGLSLAGWNAIASFVLAVIAFRSAFARG</sequence>
<evidence type="ECO:0000313" key="7">
    <source>
        <dbReference type="Proteomes" id="UP001152604"/>
    </source>
</evidence>
<feature type="transmembrane region" description="Helical" evidence="5">
    <location>
        <begin position="101"/>
        <end position="119"/>
    </location>
</feature>
<dbReference type="EMBL" id="CAKXZS010000089">
    <property type="protein sequence ID" value="CAH2408101.1"/>
    <property type="molecule type" value="Genomic_DNA"/>
</dbReference>
<dbReference type="SUPFAM" id="SSF158442">
    <property type="entry name" value="DsbB-like"/>
    <property type="match status" value="1"/>
</dbReference>
<keyword evidence="7" id="KW-1185">Reference proteome</keyword>
<dbReference type="Pfam" id="PF02600">
    <property type="entry name" value="DsbB"/>
    <property type="match status" value="1"/>
</dbReference>
<dbReference type="PIRSF" id="PIRSF033913">
    <property type="entry name" value="S-S_format_DsbB"/>
    <property type="match status" value="1"/>
</dbReference>
<comment type="subcellular location">
    <subcellularLocation>
        <location evidence="1">Membrane</location>
        <topology evidence="1">Multi-pass membrane protein</topology>
    </subcellularLocation>
</comment>
<feature type="transmembrane region" description="Helical" evidence="5">
    <location>
        <begin position="167"/>
        <end position="188"/>
    </location>
</feature>
<protein>
    <submittedName>
        <fullName evidence="6">Periplasmic thiol:disulfide oxidoreductase DsbB, required for DsbA reoxidation</fullName>
    </submittedName>
</protein>
<comment type="caution">
    <text evidence="6">The sequence shown here is derived from an EMBL/GenBank/DDBJ whole genome shotgun (WGS) entry which is preliminary data.</text>
</comment>
<evidence type="ECO:0000256" key="2">
    <source>
        <dbReference type="ARBA" id="ARBA00022692"/>
    </source>
</evidence>
<dbReference type="Proteomes" id="UP001152604">
    <property type="component" value="Unassembled WGS sequence"/>
</dbReference>
<evidence type="ECO:0000256" key="3">
    <source>
        <dbReference type="ARBA" id="ARBA00022989"/>
    </source>
</evidence>
<evidence type="ECO:0000313" key="6">
    <source>
        <dbReference type="EMBL" id="CAH2408101.1"/>
    </source>
</evidence>
<reference evidence="6" key="1">
    <citation type="submission" date="2022-03" db="EMBL/GenBank/DDBJ databases">
        <authorList>
            <person name="Brunel B."/>
        </authorList>
    </citation>
    <scope>NUCLEOTIDE SEQUENCE</scope>
    <source>
        <strain evidence="6">STM4922sample</strain>
    </source>
</reference>
<dbReference type="InterPro" id="IPR003752">
    <property type="entry name" value="DiS_bond_form_DsbB/BdbC"/>
</dbReference>
<keyword evidence="3 5" id="KW-1133">Transmembrane helix</keyword>
<proteinExistence type="predicted"/>
<organism evidence="6 7">
    <name type="scientific">Mesorhizobium ventifaucium</name>
    <dbReference type="NCBI Taxonomy" id="666020"/>
    <lineage>
        <taxon>Bacteria</taxon>
        <taxon>Pseudomonadati</taxon>
        <taxon>Pseudomonadota</taxon>
        <taxon>Alphaproteobacteria</taxon>
        <taxon>Hyphomicrobiales</taxon>
        <taxon>Phyllobacteriaceae</taxon>
        <taxon>Mesorhizobium</taxon>
    </lineage>
</organism>
<evidence type="ECO:0000256" key="5">
    <source>
        <dbReference type="SAM" id="Phobius"/>
    </source>
</evidence>
<name>A0ABM9EFL3_9HYPH</name>
<dbReference type="Gene3D" id="1.20.1550.10">
    <property type="entry name" value="DsbB-like"/>
    <property type="match status" value="1"/>
</dbReference>
<dbReference type="InterPro" id="IPR023380">
    <property type="entry name" value="DsbB-like_sf"/>
</dbReference>
<evidence type="ECO:0000256" key="4">
    <source>
        <dbReference type="ARBA" id="ARBA00023136"/>
    </source>
</evidence>
<dbReference type="InterPro" id="IPR024199">
    <property type="entry name" value="Uncharacterised_DsbB"/>
</dbReference>
<accession>A0ABM9EFL3</accession>